<dbReference type="AlphaFoldDB" id="A0A031K672"/>
<evidence type="ECO:0008006" key="10">
    <source>
        <dbReference type="Google" id="ProtNLM"/>
    </source>
</evidence>
<reference evidence="7 8" key="1">
    <citation type="submission" date="2014-03" db="EMBL/GenBank/DDBJ databases">
        <title>Whole genome sequence of Novosphingobium resinovorum KF1.</title>
        <authorList>
            <person name="Gan H.M."/>
            <person name="Gan H.Y."/>
            <person name="Chew T.H."/>
            <person name="Savka M.A."/>
        </authorList>
    </citation>
    <scope>NUCLEOTIDE SEQUENCE [LARGE SCALE GENOMIC DNA]</scope>
    <source>
        <strain evidence="7 8">KF1</strain>
    </source>
</reference>
<evidence type="ECO:0000256" key="1">
    <source>
        <dbReference type="ARBA" id="ARBA00022475"/>
    </source>
</evidence>
<dbReference type="KEGG" id="nre:BES08_01385"/>
<evidence type="ECO:0000256" key="2">
    <source>
        <dbReference type="ARBA" id="ARBA00022692"/>
    </source>
</evidence>
<evidence type="ECO:0000313" key="9">
    <source>
        <dbReference type="Proteomes" id="UP000094626"/>
    </source>
</evidence>
<dbReference type="Proteomes" id="UP000094626">
    <property type="component" value="Chromosome"/>
</dbReference>
<dbReference type="PATRIC" id="fig|158500.4.peg.271"/>
<accession>A0A031K672</accession>
<dbReference type="OrthoDB" id="7021192at2"/>
<keyword evidence="3 5" id="KW-1133">Transmembrane helix</keyword>
<dbReference type="EMBL" id="CP017075">
    <property type="protein sequence ID" value="AOR75558.1"/>
    <property type="molecule type" value="Genomic_DNA"/>
</dbReference>
<keyword evidence="9" id="KW-1185">Reference proteome</keyword>
<dbReference type="Proteomes" id="UP000024329">
    <property type="component" value="Unassembled WGS sequence"/>
</dbReference>
<dbReference type="eggNOG" id="ENOG5033A7D">
    <property type="taxonomic scope" value="Bacteria"/>
</dbReference>
<protein>
    <recommendedName>
        <fullName evidence="10">DUF1656 domain-containing protein</fullName>
    </recommendedName>
</protein>
<keyword evidence="2 5" id="KW-0812">Transmembrane</keyword>
<reference evidence="9" key="3">
    <citation type="journal article" date="2017" name="J. Biotechnol.">
        <title>Complete genome sequence of Novosphingobium resinovorum SA1, a versatile xenobiotic-degrading bacterium capable of utilizing sulfanilic acid.</title>
        <authorList>
            <person name="Hegedus B."/>
            <person name="Kos P.B."/>
            <person name="Balint B."/>
            <person name="Maroti G."/>
            <person name="Gan H.M."/>
            <person name="Perei K."/>
            <person name="Rakhely G."/>
        </authorList>
    </citation>
    <scope>NUCLEOTIDE SEQUENCE [LARGE SCALE GENOMIC DNA]</scope>
    <source>
        <strain evidence="9">SA1</strain>
    </source>
</reference>
<dbReference type="RefSeq" id="WP_008832633.1">
    <property type="nucleotide sequence ID" value="NZ_CP017075.1"/>
</dbReference>
<keyword evidence="1" id="KW-1003">Cell membrane</keyword>
<dbReference type="STRING" id="158500.BES08_01385"/>
<name>A0A031K672_9SPHN</name>
<evidence type="ECO:0000256" key="3">
    <source>
        <dbReference type="ARBA" id="ARBA00022989"/>
    </source>
</evidence>
<feature type="transmembrane region" description="Helical" evidence="5">
    <location>
        <begin position="50"/>
        <end position="69"/>
    </location>
</feature>
<proteinExistence type="predicted"/>
<organism evidence="7 8">
    <name type="scientific">Novosphingobium resinovorum</name>
    <dbReference type="NCBI Taxonomy" id="158500"/>
    <lineage>
        <taxon>Bacteria</taxon>
        <taxon>Pseudomonadati</taxon>
        <taxon>Pseudomonadota</taxon>
        <taxon>Alphaproteobacteria</taxon>
        <taxon>Sphingomonadales</taxon>
        <taxon>Sphingomonadaceae</taxon>
        <taxon>Novosphingobium</taxon>
    </lineage>
</organism>
<evidence type="ECO:0000313" key="8">
    <source>
        <dbReference type="Proteomes" id="UP000024329"/>
    </source>
</evidence>
<gene>
    <name evidence="6" type="ORF">BES08_01385</name>
    <name evidence="7" type="ORF">BV97_00263</name>
</gene>
<evidence type="ECO:0000313" key="7">
    <source>
        <dbReference type="EMBL" id="EZP84508.1"/>
    </source>
</evidence>
<dbReference type="EMBL" id="JFYZ01000001">
    <property type="protein sequence ID" value="EZP84508.1"/>
    <property type="molecule type" value="Genomic_DNA"/>
</dbReference>
<dbReference type="InterPro" id="IPR012451">
    <property type="entry name" value="DUF1656"/>
</dbReference>
<evidence type="ECO:0000256" key="4">
    <source>
        <dbReference type="ARBA" id="ARBA00023136"/>
    </source>
</evidence>
<feature type="transmembrane region" description="Helical" evidence="5">
    <location>
        <begin position="6"/>
        <end position="29"/>
    </location>
</feature>
<evidence type="ECO:0000256" key="5">
    <source>
        <dbReference type="SAM" id="Phobius"/>
    </source>
</evidence>
<reference evidence="6" key="2">
    <citation type="submission" date="2016-08" db="EMBL/GenBank/DDBJ databases">
        <authorList>
            <person name="Seilhamer J.J."/>
        </authorList>
    </citation>
    <scope>NUCLEOTIDE SEQUENCE [LARGE SCALE GENOMIC DNA]</scope>
    <source>
        <strain evidence="6">SA1</strain>
    </source>
</reference>
<sequence length="71" mass="7849">MNGEVSILGVFMPTLLLIAVIASVLTMLLMRVADFVGFYRIVAYRALVDLCLYVMVFGALSFLATYFGLHP</sequence>
<dbReference type="Pfam" id="PF07869">
    <property type="entry name" value="DUF1656"/>
    <property type="match status" value="1"/>
</dbReference>
<keyword evidence="4 5" id="KW-0472">Membrane</keyword>
<evidence type="ECO:0000313" key="6">
    <source>
        <dbReference type="EMBL" id="AOR75558.1"/>
    </source>
</evidence>